<dbReference type="GO" id="GO:0016020">
    <property type="term" value="C:membrane"/>
    <property type="evidence" value="ECO:0007669"/>
    <property type="project" value="UniProtKB-SubCell"/>
</dbReference>
<evidence type="ECO:0000256" key="3">
    <source>
        <dbReference type="ARBA" id="ARBA00022692"/>
    </source>
</evidence>
<name>A0A1D6N7W5_MAIZE</name>
<organism evidence="7">
    <name type="scientific">Zea mays</name>
    <name type="common">Maize</name>
    <dbReference type="NCBI Taxonomy" id="4577"/>
    <lineage>
        <taxon>Eukaryota</taxon>
        <taxon>Viridiplantae</taxon>
        <taxon>Streptophyta</taxon>
        <taxon>Embryophyta</taxon>
        <taxon>Tracheophyta</taxon>
        <taxon>Spermatophyta</taxon>
        <taxon>Magnoliopsida</taxon>
        <taxon>Liliopsida</taxon>
        <taxon>Poales</taxon>
        <taxon>Poaceae</taxon>
        <taxon>PACMAD clade</taxon>
        <taxon>Panicoideae</taxon>
        <taxon>Andropogonodae</taxon>
        <taxon>Andropogoneae</taxon>
        <taxon>Tripsacinae</taxon>
        <taxon>Zea</taxon>
    </lineage>
</organism>
<evidence type="ECO:0000256" key="1">
    <source>
        <dbReference type="ARBA" id="ARBA00004141"/>
    </source>
</evidence>
<dbReference type="GO" id="GO:0005452">
    <property type="term" value="F:solute:inorganic anion antiporter activity"/>
    <property type="evidence" value="ECO:0007669"/>
    <property type="project" value="InterPro"/>
</dbReference>
<sequence>MYTYIYNFAKNQPNLGEKMFLPWATWVYIWTAVMLFLMAIFNVAAILNKFTRFAGELFVMLITVLFMQEAIKGMVGEFSAPNGSNQSQSTFQF</sequence>
<comment type="similarity">
    <text evidence="2">Belongs to the anion exchanger (TC 2.A.31.3) family.</text>
</comment>
<dbReference type="InterPro" id="IPR003020">
    <property type="entry name" value="HCO3_transpt_euk"/>
</dbReference>
<dbReference type="EMBL" id="CM007649">
    <property type="protein sequence ID" value="ONM36674.1"/>
    <property type="molecule type" value="Genomic_DNA"/>
</dbReference>
<evidence type="ECO:0000256" key="4">
    <source>
        <dbReference type="ARBA" id="ARBA00022989"/>
    </source>
</evidence>
<accession>A0A1D6N7W5</accession>
<evidence type="ECO:0000256" key="2">
    <source>
        <dbReference type="ARBA" id="ARBA00006262"/>
    </source>
</evidence>
<evidence type="ECO:0000313" key="7">
    <source>
        <dbReference type="EMBL" id="ONM36674.1"/>
    </source>
</evidence>
<reference evidence="7" key="1">
    <citation type="submission" date="2015-12" db="EMBL/GenBank/DDBJ databases">
        <title>Update maize B73 reference genome by single molecule sequencing technologies.</title>
        <authorList>
            <consortium name="Maize Genome Sequencing Project"/>
            <person name="Ware D."/>
        </authorList>
    </citation>
    <scope>NUCLEOTIDE SEQUENCE [LARGE SCALE GENOMIC DNA]</scope>
    <source>
        <tissue evidence="7">Seedling</tissue>
    </source>
</reference>
<evidence type="ECO:0000259" key="6">
    <source>
        <dbReference type="Pfam" id="PF00955"/>
    </source>
</evidence>
<feature type="domain" description="Bicarbonate transporter-like transmembrane" evidence="6">
    <location>
        <begin position="18"/>
        <end position="80"/>
    </location>
</feature>
<keyword evidence="5" id="KW-0472">Membrane</keyword>
<proteinExistence type="inferred from homology"/>
<dbReference type="AlphaFoldDB" id="A0A1D6N7W5"/>
<protein>
    <submittedName>
        <fullName evidence="7">Boron transporter 4</fullName>
    </submittedName>
</protein>
<dbReference type="PANTHER" id="PTHR11453">
    <property type="entry name" value="ANION EXCHANGE PROTEIN"/>
    <property type="match status" value="1"/>
</dbReference>
<keyword evidence="4" id="KW-1133">Transmembrane helix</keyword>
<dbReference type="PANTHER" id="PTHR11453:SF31">
    <property type="entry name" value="BORON TRANSPORTER"/>
    <property type="match status" value="1"/>
</dbReference>
<keyword evidence="3" id="KW-0812">Transmembrane</keyword>
<dbReference type="InterPro" id="IPR011531">
    <property type="entry name" value="HCO3_transpt-like_TM_dom"/>
</dbReference>
<comment type="subcellular location">
    <subcellularLocation>
        <location evidence="1">Membrane</location>
        <topology evidence="1">Multi-pass membrane protein</topology>
    </subcellularLocation>
</comment>
<evidence type="ECO:0000256" key="5">
    <source>
        <dbReference type="ARBA" id="ARBA00023136"/>
    </source>
</evidence>
<gene>
    <name evidence="7" type="ORF">ZEAMMB73_Zm00001d042982</name>
</gene>
<dbReference type="Pfam" id="PF00955">
    <property type="entry name" value="HCO3_cotransp"/>
    <property type="match status" value="1"/>
</dbReference>
<dbReference type="GO" id="GO:0006820">
    <property type="term" value="P:monoatomic anion transport"/>
    <property type="evidence" value="ECO:0007669"/>
    <property type="project" value="InterPro"/>
</dbReference>